<reference evidence="2" key="1">
    <citation type="submission" date="2018-06" db="EMBL/GenBank/DDBJ databases">
        <authorList>
            <person name="Zhirakovskaya E."/>
        </authorList>
    </citation>
    <scope>NUCLEOTIDE SEQUENCE</scope>
</reference>
<dbReference type="InterPro" id="IPR001206">
    <property type="entry name" value="Diacylglycerol_kinase_cat_dom"/>
</dbReference>
<evidence type="ECO:0000259" key="1">
    <source>
        <dbReference type="Pfam" id="PF00781"/>
    </source>
</evidence>
<proteinExistence type="predicted"/>
<dbReference type="SUPFAM" id="SSF111331">
    <property type="entry name" value="NAD kinase/diacylglycerol kinase-like"/>
    <property type="match status" value="1"/>
</dbReference>
<dbReference type="Pfam" id="PF00781">
    <property type="entry name" value="DAGK_cat"/>
    <property type="match status" value="1"/>
</dbReference>
<organism evidence="2">
    <name type="scientific">hydrothermal vent metagenome</name>
    <dbReference type="NCBI Taxonomy" id="652676"/>
    <lineage>
        <taxon>unclassified sequences</taxon>
        <taxon>metagenomes</taxon>
        <taxon>ecological metagenomes</taxon>
    </lineage>
</organism>
<accession>A0A3B0Y7Q0</accession>
<feature type="domain" description="DAGKc" evidence="1">
    <location>
        <begin position="13"/>
        <end position="125"/>
    </location>
</feature>
<gene>
    <name evidence="2" type="ORF">MNBD_GAMMA14-493</name>
</gene>
<protein>
    <recommendedName>
        <fullName evidence="1">DAGKc domain-containing protein</fullName>
    </recommendedName>
</protein>
<dbReference type="GO" id="GO:0016301">
    <property type="term" value="F:kinase activity"/>
    <property type="evidence" value="ECO:0007669"/>
    <property type="project" value="InterPro"/>
</dbReference>
<dbReference type="AlphaFoldDB" id="A0A3B0Y7Q0"/>
<name>A0A3B0Y7Q0_9ZZZZ</name>
<dbReference type="EMBL" id="UOFM01000195">
    <property type="protein sequence ID" value="VAW76805.1"/>
    <property type="molecule type" value="Genomic_DNA"/>
</dbReference>
<sequence>MNCTDISIDHPHIGLITNPYSRRNRTALADVEAAIAAHGDVRHHITPSIDAVQTALREFAEQGVNVVAINGGDGTTAQIFGALLNHSPFAKQPAVVLLPGGTTNMNAADAGMRGNLKQAVEKLCRWSAGGTCTVERLSRPILRIDGAIGQDALYGMFFGTGTIIINGIEHCTSQVHRIGLTDEIGPGVTLLRAVWGILCGDPQFTAPVDVTLRLDGQDDASQKQVAILLITSLERLFLGMRPWWGHEQQPLHSTWIEKPAQGLLRKLPGLLRGKPGTGATPGNGYFSHNIRQLELDMDTTFTIDGELYQASREHGPIRVSQGGTIEFLKIDS</sequence>
<evidence type="ECO:0000313" key="2">
    <source>
        <dbReference type="EMBL" id="VAW76805.1"/>
    </source>
</evidence>
<dbReference type="InterPro" id="IPR016064">
    <property type="entry name" value="NAD/diacylglycerol_kinase_sf"/>
</dbReference>
<dbReference type="Gene3D" id="3.40.50.10330">
    <property type="entry name" value="Probable inorganic polyphosphate/atp-NAD kinase, domain 1"/>
    <property type="match status" value="1"/>
</dbReference>
<dbReference type="InterPro" id="IPR017438">
    <property type="entry name" value="ATP-NAD_kinase_N"/>
</dbReference>